<proteinExistence type="predicted"/>
<dbReference type="OrthoDB" id="3820010at2"/>
<protein>
    <submittedName>
        <fullName evidence="1">Uncharacterized protein</fullName>
    </submittedName>
</protein>
<dbReference type="EMBL" id="LRQV01000079">
    <property type="protein sequence ID" value="KXK60239.1"/>
    <property type="molecule type" value="Genomic_DNA"/>
</dbReference>
<gene>
    <name evidence="1" type="ORF">AWW66_20065</name>
</gene>
<dbReference type="AlphaFoldDB" id="A0A136PP53"/>
<sequence>MTPEQAAAVSRPLVLALGEAASRSPGMAERARQLGISGWACYVAGRAGPLGEVSAGTVTAALGFVAPGAVAEGWDAATRAVRPAEVVVATLTECRRWGDEHLRALPRVDRLAVLVERAVAAADATGMPLFAAWREVAVPTGTPAARVAVGLRVLREHVVGGYLVATRAAGMTPLEAVLVGPDGETRALACGWPPPYPPTGPLVRRQLWAAAVTDRLVAPAYQVLTARERAELVELLTTAGRHLSVPS</sequence>
<name>A0A136PP53_9ACTN</name>
<dbReference type="Proteomes" id="UP000070620">
    <property type="component" value="Unassembled WGS sequence"/>
</dbReference>
<keyword evidence="2" id="KW-1185">Reference proteome</keyword>
<dbReference type="InterPro" id="IPR054058">
    <property type="entry name" value="HTH_67"/>
</dbReference>
<evidence type="ECO:0000313" key="2">
    <source>
        <dbReference type="Proteomes" id="UP000070620"/>
    </source>
</evidence>
<dbReference type="Pfam" id="PF21863">
    <property type="entry name" value="HTH_67"/>
    <property type="match status" value="1"/>
</dbReference>
<evidence type="ECO:0000313" key="1">
    <source>
        <dbReference type="EMBL" id="KXK60239.1"/>
    </source>
</evidence>
<organism evidence="1 2">
    <name type="scientific">Micromonospora rosaria</name>
    <dbReference type="NCBI Taxonomy" id="47874"/>
    <lineage>
        <taxon>Bacteria</taxon>
        <taxon>Bacillati</taxon>
        <taxon>Actinomycetota</taxon>
        <taxon>Actinomycetes</taxon>
        <taxon>Micromonosporales</taxon>
        <taxon>Micromonosporaceae</taxon>
        <taxon>Micromonospora</taxon>
    </lineage>
</organism>
<dbReference type="RefSeq" id="WP_067368704.1">
    <property type="nucleotide sequence ID" value="NZ_LRQV01000079.1"/>
</dbReference>
<reference evidence="1 2" key="1">
    <citation type="submission" date="2016-01" db="EMBL/GenBank/DDBJ databases">
        <title>Whole genome sequence and analysis of Micromonospora rosaria DSM 803, which can produce antibacterial substance rosamicin.</title>
        <authorList>
            <person name="Yang H."/>
            <person name="He X."/>
            <person name="Zhu D."/>
        </authorList>
    </citation>
    <scope>NUCLEOTIDE SEQUENCE [LARGE SCALE GENOMIC DNA]</scope>
    <source>
        <strain evidence="1 2">DSM 803</strain>
    </source>
</reference>
<accession>A0A136PP53</accession>
<dbReference type="NCBIfam" id="NF047719">
    <property type="entry name" value="SCO6745_fam_HTH"/>
    <property type="match status" value="1"/>
</dbReference>
<comment type="caution">
    <text evidence="1">The sequence shown here is derived from an EMBL/GenBank/DDBJ whole genome shotgun (WGS) entry which is preliminary data.</text>
</comment>